<dbReference type="Proteomes" id="UP001521209">
    <property type="component" value="Unassembled WGS sequence"/>
</dbReference>
<evidence type="ECO:0000313" key="1">
    <source>
        <dbReference type="EMBL" id="MCF3947921.1"/>
    </source>
</evidence>
<sequence>MSRSSHRDQPDMFASLDDESRPARYVYEDYMLEIRRPQLQAQLKQVREAKIFPWKNLTDALLAEETFNGMAFNFPPEEGRAAMIAYAKEISRLYALIEEPWTPMIYSCPGRWL</sequence>
<evidence type="ECO:0000313" key="2">
    <source>
        <dbReference type="Proteomes" id="UP001521209"/>
    </source>
</evidence>
<organism evidence="1 2">
    <name type="scientific">Acidiphilium iwatense</name>
    <dbReference type="NCBI Taxonomy" id="768198"/>
    <lineage>
        <taxon>Bacteria</taxon>
        <taxon>Pseudomonadati</taxon>
        <taxon>Pseudomonadota</taxon>
        <taxon>Alphaproteobacteria</taxon>
        <taxon>Acetobacterales</taxon>
        <taxon>Acidocellaceae</taxon>
        <taxon>Acidiphilium</taxon>
    </lineage>
</organism>
<reference evidence="1 2" key="1">
    <citation type="submission" date="2022-01" db="EMBL/GenBank/DDBJ databases">
        <authorList>
            <person name="Won M."/>
            <person name="Kim S.-J."/>
            <person name="Kwon S.-W."/>
        </authorList>
    </citation>
    <scope>NUCLEOTIDE SEQUENCE [LARGE SCALE GENOMIC DNA]</scope>
    <source>
        <strain evidence="1 2">KCTC 23505</strain>
    </source>
</reference>
<comment type="caution">
    <text evidence="1">The sequence shown here is derived from an EMBL/GenBank/DDBJ whole genome shotgun (WGS) entry which is preliminary data.</text>
</comment>
<dbReference type="EMBL" id="JAKGBZ010000033">
    <property type="protein sequence ID" value="MCF3947921.1"/>
    <property type="molecule type" value="Genomic_DNA"/>
</dbReference>
<proteinExistence type="predicted"/>
<dbReference type="RefSeq" id="WP_235705214.1">
    <property type="nucleotide sequence ID" value="NZ_JAKGBZ010000033.1"/>
</dbReference>
<accession>A0ABS9E1W7</accession>
<protein>
    <submittedName>
        <fullName evidence="1">Uncharacterized protein</fullName>
    </submittedName>
</protein>
<keyword evidence="2" id="KW-1185">Reference proteome</keyword>
<gene>
    <name evidence="1" type="ORF">L2A60_14665</name>
</gene>
<name>A0ABS9E1W7_9PROT</name>